<proteinExistence type="predicted"/>
<name>A0A5P8W7B2_9NOSO</name>
<gene>
    <name evidence="1" type="ORF">GXM_06151</name>
</gene>
<evidence type="ECO:0000313" key="2">
    <source>
        <dbReference type="Proteomes" id="UP000326678"/>
    </source>
</evidence>
<keyword evidence="2" id="KW-1185">Reference proteome</keyword>
<dbReference type="KEGG" id="nsh:GXM_06151"/>
<organism evidence="1 2">
    <name type="scientific">Nostoc sphaeroides CCNUC1</name>
    <dbReference type="NCBI Taxonomy" id="2653204"/>
    <lineage>
        <taxon>Bacteria</taxon>
        <taxon>Bacillati</taxon>
        <taxon>Cyanobacteriota</taxon>
        <taxon>Cyanophyceae</taxon>
        <taxon>Nostocales</taxon>
        <taxon>Nostocaceae</taxon>
        <taxon>Nostoc</taxon>
    </lineage>
</organism>
<dbReference type="AlphaFoldDB" id="A0A5P8W7B2"/>
<sequence>MAEDNIQESGDLFEILRLIADKTCNSGFFLTTNHRGAENTERKKSLTELCWILG</sequence>
<protein>
    <submittedName>
        <fullName evidence="1">Uncharacterized protein</fullName>
    </submittedName>
</protein>
<dbReference type="Proteomes" id="UP000326678">
    <property type="component" value="Chromosome Gxm1"/>
</dbReference>
<reference evidence="1 2" key="1">
    <citation type="submission" date="2019-10" db="EMBL/GenBank/DDBJ databases">
        <title>Genomic and transcriptomic insights into the perfect genentic adaptation of a filamentous nitrogen-fixing cyanobacterium to rice fields.</title>
        <authorList>
            <person name="Chen Z."/>
        </authorList>
    </citation>
    <scope>NUCLEOTIDE SEQUENCE [LARGE SCALE GENOMIC DNA]</scope>
    <source>
        <strain evidence="1">CCNUC1</strain>
    </source>
</reference>
<dbReference type="EMBL" id="CP045226">
    <property type="protein sequence ID" value="QFS48657.1"/>
    <property type="molecule type" value="Genomic_DNA"/>
</dbReference>
<accession>A0A5P8W7B2</accession>
<evidence type="ECO:0000313" key="1">
    <source>
        <dbReference type="EMBL" id="QFS48657.1"/>
    </source>
</evidence>